<dbReference type="Proteomes" id="UP000243515">
    <property type="component" value="Unassembled WGS sequence"/>
</dbReference>
<evidence type="ECO:0000313" key="2">
    <source>
        <dbReference type="EMBL" id="OXV05205.1"/>
    </source>
</evidence>
<dbReference type="OrthoDB" id="4498773at2759"/>
<feature type="non-terminal residue" evidence="2">
    <location>
        <position position="105"/>
    </location>
</feature>
<protein>
    <submittedName>
        <fullName evidence="2">Uncharacterized protein</fullName>
    </submittedName>
</protein>
<sequence>MADSESAVSNSPAPPASPPGGQEDEGQPGAFTPLTDSQGRELYTHELSYTPTLPEYPKTDADGFTYVICILIHHTEVTAELWRDIRGIQGDVDLVETDQSRRNAY</sequence>
<gene>
    <name evidence="2" type="ORF">Egran_07027</name>
</gene>
<dbReference type="EMBL" id="NPHW01007405">
    <property type="protein sequence ID" value="OXV05205.1"/>
    <property type="molecule type" value="Genomic_DNA"/>
</dbReference>
<feature type="compositionally biased region" description="Low complexity" evidence="1">
    <location>
        <begin position="1"/>
        <end position="11"/>
    </location>
</feature>
<accession>A0A232LM31</accession>
<comment type="caution">
    <text evidence="2">The sequence shown here is derived from an EMBL/GenBank/DDBJ whole genome shotgun (WGS) entry which is preliminary data.</text>
</comment>
<evidence type="ECO:0000313" key="3">
    <source>
        <dbReference type="Proteomes" id="UP000243515"/>
    </source>
</evidence>
<evidence type="ECO:0000256" key="1">
    <source>
        <dbReference type="SAM" id="MobiDB-lite"/>
    </source>
</evidence>
<reference evidence="2 3" key="1">
    <citation type="journal article" date="2015" name="Environ. Microbiol.">
        <title>Metagenome sequence of Elaphomyces granulatus from sporocarp tissue reveals Ascomycota ectomycorrhizal fingerprints of genome expansion and a Proteobacteria-rich microbiome.</title>
        <authorList>
            <person name="Quandt C.A."/>
            <person name="Kohler A."/>
            <person name="Hesse C.N."/>
            <person name="Sharpton T.J."/>
            <person name="Martin F."/>
            <person name="Spatafora J.W."/>
        </authorList>
    </citation>
    <scope>NUCLEOTIDE SEQUENCE [LARGE SCALE GENOMIC DNA]</scope>
    <source>
        <strain evidence="2 3">OSC145934</strain>
    </source>
</reference>
<keyword evidence="3" id="KW-1185">Reference proteome</keyword>
<name>A0A232LM31_9EURO</name>
<organism evidence="2 3">
    <name type="scientific">Elaphomyces granulatus</name>
    <dbReference type="NCBI Taxonomy" id="519963"/>
    <lineage>
        <taxon>Eukaryota</taxon>
        <taxon>Fungi</taxon>
        <taxon>Dikarya</taxon>
        <taxon>Ascomycota</taxon>
        <taxon>Pezizomycotina</taxon>
        <taxon>Eurotiomycetes</taxon>
        <taxon>Eurotiomycetidae</taxon>
        <taxon>Eurotiales</taxon>
        <taxon>Elaphomycetaceae</taxon>
        <taxon>Elaphomyces</taxon>
    </lineage>
</organism>
<dbReference type="AlphaFoldDB" id="A0A232LM31"/>
<proteinExistence type="predicted"/>
<feature type="region of interest" description="Disordered" evidence="1">
    <location>
        <begin position="1"/>
        <end position="56"/>
    </location>
</feature>